<comment type="caution">
    <text evidence="1">The sequence shown here is derived from an EMBL/GenBank/DDBJ whole genome shotgun (WGS) entry which is preliminary data.</text>
</comment>
<evidence type="ECO:0008006" key="3">
    <source>
        <dbReference type="Google" id="ProtNLM"/>
    </source>
</evidence>
<dbReference type="Gene3D" id="3.30.460.10">
    <property type="entry name" value="Beta Polymerase, domain 2"/>
    <property type="match status" value="1"/>
</dbReference>
<reference evidence="1 2" key="1">
    <citation type="submission" date="2023-03" db="EMBL/GenBank/DDBJ databases">
        <title>Draft genome sequence of the bacteria which degrade cell wall of Tricholomamatutake.</title>
        <authorList>
            <person name="Konishi Y."/>
            <person name="Fukuta Y."/>
            <person name="Shirasaka N."/>
        </authorList>
    </citation>
    <scope>NUCLEOTIDE SEQUENCE [LARGE SCALE GENOMIC DNA]</scope>
    <source>
        <strain evidence="2">mu1</strain>
    </source>
</reference>
<dbReference type="PANTHER" id="PTHR34822">
    <property type="entry name" value="GRPB DOMAIN PROTEIN (AFU_ORTHOLOGUE AFUA_1G01530)"/>
    <property type="match status" value="1"/>
</dbReference>
<dbReference type="SUPFAM" id="SSF81301">
    <property type="entry name" value="Nucleotidyltransferase"/>
    <property type="match status" value="1"/>
</dbReference>
<gene>
    <name evidence="1" type="ORF">MU1_32260</name>
</gene>
<sequence>MNKDELGRLYPITVVPYDANWTSQFKNEKQILMNMLSSEIALRIEHIGSTAVPNLSAKPTIDIFVEIPKENKVRELIISKMTQNNYIHMTEQNNYLMFVKGYSPKGLEKESFHIHMDTKDSDFFSDRAYFRDYLRANPTVAKQYEELKFNLAEIYKYDREAYTDNKADFVSKITKLAKEKL</sequence>
<name>A0ABQ6GD58_9BACL</name>
<dbReference type="EMBL" id="BSSQ01000013">
    <property type="protein sequence ID" value="GLX68881.1"/>
    <property type="molecule type" value="Genomic_DNA"/>
</dbReference>
<dbReference type="InterPro" id="IPR043519">
    <property type="entry name" value="NT_sf"/>
</dbReference>
<keyword evidence="2" id="KW-1185">Reference proteome</keyword>
<accession>A0ABQ6GD58</accession>
<protein>
    <recommendedName>
        <fullName evidence="3">GrpB family protein</fullName>
    </recommendedName>
</protein>
<organism evidence="1 2">
    <name type="scientific">Paenibacillus glycanilyticus</name>
    <dbReference type="NCBI Taxonomy" id="126569"/>
    <lineage>
        <taxon>Bacteria</taxon>
        <taxon>Bacillati</taxon>
        <taxon>Bacillota</taxon>
        <taxon>Bacilli</taxon>
        <taxon>Bacillales</taxon>
        <taxon>Paenibacillaceae</taxon>
        <taxon>Paenibacillus</taxon>
    </lineage>
</organism>
<evidence type="ECO:0000313" key="1">
    <source>
        <dbReference type="EMBL" id="GLX68881.1"/>
    </source>
</evidence>
<dbReference type="Proteomes" id="UP001157114">
    <property type="component" value="Unassembled WGS sequence"/>
</dbReference>
<proteinExistence type="predicted"/>
<evidence type="ECO:0000313" key="2">
    <source>
        <dbReference type="Proteomes" id="UP001157114"/>
    </source>
</evidence>
<dbReference type="PANTHER" id="PTHR34822:SF1">
    <property type="entry name" value="GRPB FAMILY PROTEIN"/>
    <property type="match status" value="1"/>
</dbReference>
<dbReference type="RefSeq" id="WP_284239662.1">
    <property type="nucleotide sequence ID" value="NZ_BSSQ01000013.1"/>
</dbReference>
<dbReference type="Pfam" id="PF04229">
    <property type="entry name" value="GrpB"/>
    <property type="match status" value="1"/>
</dbReference>
<dbReference type="InterPro" id="IPR007344">
    <property type="entry name" value="GrpB/CoaE"/>
</dbReference>